<dbReference type="PANTHER" id="PTHR31871">
    <property type="entry name" value="OS02G0137100 PROTEIN"/>
    <property type="match status" value="1"/>
</dbReference>
<evidence type="ECO:0000313" key="2">
    <source>
        <dbReference type="Proteomes" id="UP000250235"/>
    </source>
</evidence>
<keyword evidence="2" id="KW-1185">Reference proteome</keyword>
<dbReference type="PANTHER" id="PTHR31871:SF1">
    <property type="entry name" value="HISTIDINE-TRNA LIGASE"/>
    <property type="match status" value="1"/>
</dbReference>
<proteinExistence type="predicted"/>
<dbReference type="EMBL" id="KV017595">
    <property type="protein sequence ID" value="KZV17993.1"/>
    <property type="molecule type" value="Genomic_DNA"/>
</dbReference>
<dbReference type="OrthoDB" id="1620396at2759"/>
<accession>A0A2Z7A8L1</accession>
<organism evidence="1 2">
    <name type="scientific">Dorcoceras hygrometricum</name>
    <dbReference type="NCBI Taxonomy" id="472368"/>
    <lineage>
        <taxon>Eukaryota</taxon>
        <taxon>Viridiplantae</taxon>
        <taxon>Streptophyta</taxon>
        <taxon>Embryophyta</taxon>
        <taxon>Tracheophyta</taxon>
        <taxon>Spermatophyta</taxon>
        <taxon>Magnoliopsida</taxon>
        <taxon>eudicotyledons</taxon>
        <taxon>Gunneridae</taxon>
        <taxon>Pentapetalae</taxon>
        <taxon>asterids</taxon>
        <taxon>lamiids</taxon>
        <taxon>Lamiales</taxon>
        <taxon>Gesneriaceae</taxon>
        <taxon>Didymocarpoideae</taxon>
        <taxon>Trichosporeae</taxon>
        <taxon>Loxocarpinae</taxon>
        <taxon>Dorcoceras</taxon>
    </lineage>
</organism>
<dbReference type="NCBIfam" id="TIGR01589">
    <property type="entry name" value="A_thal_3526"/>
    <property type="match status" value="1"/>
</dbReference>
<dbReference type="Proteomes" id="UP000250235">
    <property type="component" value="Unassembled WGS sequence"/>
</dbReference>
<sequence>MILKVHFVVWCFRFCENNGWIICNGDQMYRVKERRISNTSFYVNVQNRVEQCLQLYMDKNEVISALIIHDNVEPRLTELVWQMLEEENHEFFKAYYLKLLVKNQIIEFNRLLSEQVELMHQIGFSEIAPLLASNGTPVSPTQYNRPLTTNDMQQKVVFHNCGAPIQPCLEVTFNAFGQRRKFDVTTNAFMSQNSSMVLAPPMNGKIVKTEAGYMGSSPFDPPSKFLESRPLMCDGSVSSFSPVETNEQHLNGTVLDGDASPYGLLNQISQTFGLPELATDFNTNSGLSLAQHTPPPR</sequence>
<protein>
    <submittedName>
        <fullName evidence="1">Uncharacterized protein</fullName>
    </submittedName>
</protein>
<dbReference type="Pfam" id="PF09713">
    <property type="entry name" value="A_thal_3526"/>
    <property type="match status" value="1"/>
</dbReference>
<name>A0A2Z7A8L1_9LAMI</name>
<gene>
    <name evidence="1" type="ORF">F511_21149</name>
</gene>
<dbReference type="InterPro" id="IPR006476">
    <property type="entry name" value="CHP01589_pln"/>
</dbReference>
<reference evidence="1 2" key="1">
    <citation type="journal article" date="2015" name="Proc. Natl. Acad. Sci. U.S.A.">
        <title>The resurrection genome of Boea hygrometrica: A blueprint for survival of dehydration.</title>
        <authorList>
            <person name="Xiao L."/>
            <person name="Yang G."/>
            <person name="Zhang L."/>
            <person name="Yang X."/>
            <person name="Zhao S."/>
            <person name="Ji Z."/>
            <person name="Zhou Q."/>
            <person name="Hu M."/>
            <person name="Wang Y."/>
            <person name="Chen M."/>
            <person name="Xu Y."/>
            <person name="Jin H."/>
            <person name="Xiao X."/>
            <person name="Hu G."/>
            <person name="Bao F."/>
            <person name="Hu Y."/>
            <person name="Wan P."/>
            <person name="Li L."/>
            <person name="Deng X."/>
            <person name="Kuang T."/>
            <person name="Xiang C."/>
            <person name="Zhu J.K."/>
            <person name="Oliver M.J."/>
            <person name="He Y."/>
        </authorList>
    </citation>
    <scope>NUCLEOTIDE SEQUENCE [LARGE SCALE GENOMIC DNA]</scope>
    <source>
        <strain evidence="2">cv. XS01</strain>
    </source>
</reference>
<evidence type="ECO:0000313" key="1">
    <source>
        <dbReference type="EMBL" id="KZV17993.1"/>
    </source>
</evidence>
<dbReference type="AlphaFoldDB" id="A0A2Z7A8L1"/>